<dbReference type="Pfam" id="PF04185">
    <property type="entry name" value="Phosphoesterase"/>
    <property type="match status" value="1"/>
</dbReference>
<evidence type="ECO:0000313" key="3">
    <source>
        <dbReference type="EMBL" id="BAY16945.1"/>
    </source>
</evidence>
<name>A0A1Z4GHJ4_9CYAN</name>
<dbReference type="EC" id="3.1.4.3" evidence="3"/>
<keyword evidence="1 3" id="KW-0378">Hydrolase</keyword>
<organism evidence="3 4">
    <name type="scientific">Anabaenopsis circularis NIES-21</name>
    <dbReference type="NCBI Taxonomy" id="1085406"/>
    <lineage>
        <taxon>Bacteria</taxon>
        <taxon>Bacillati</taxon>
        <taxon>Cyanobacteriota</taxon>
        <taxon>Cyanophyceae</taxon>
        <taxon>Nostocales</taxon>
        <taxon>Nodulariaceae</taxon>
        <taxon>Anabaenopsis</taxon>
    </lineage>
</organism>
<keyword evidence="2" id="KW-0732">Signal</keyword>
<evidence type="ECO:0000313" key="4">
    <source>
        <dbReference type="Proteomes" id="UP000218287"/>
    </source>
</evidence>
<evidence type="ECO:0000256" key="1">
    <source>
        <dbReference type="ARBA" id="ARBA00022801"/>
    </source>
</evidence>
<dbReference type="GO" id="GO:0009395">
    <property type="term" value="P:phospholipid catabolic process"/>
    <property type="evidence" value="ECO:0007669"/>
    <property type="project" value="TreeGrafter"/>
</dbReference>
<gene>
    <name evidence="3" type="primary">plcC</name>
    <name evidence="3" type="ORF">NIES21_27790</name>
</gene>
<keyword evidence="4" id="KW-1185">Reference proteome</keyword>
<proteinExistence type="predicted"/>
<dbReference type="InterPro" id="IPR007312">
    <property type="entry name" value="Phosphoesterase"/>
</dbReference>
<dbReference type="PANTHER" id="PTHR31956">
    <property type="entry name" value="NON-SPECIFIC PHOSPHOLIPASE C4-RELATED"/>
    <property type="match status" value="1"/>
</dbReference>
<feature type="signal peptide" evidence="2">
    <location>
        <begin position="1"/>
        <end position="21"/>
    </location>
</feature>
<feature type="chain" id="PRO_5012193411" evidence="2">
    <location>
        <begin position="22"/>
        <end position="682"/>
    </location>
</feature>
<protein>
    <submittedName>
        <fullName evidence="3">Phospholipase C 3</fullName>
        <ecNumber evidence="3">3.1.4.3</ecNumber>
    </submittedName>
</protein>
<dbReference type="PANTHER" id="PTHR31956:SF1">
    <property type="entry name" value="NON-SPECIFIC PHOSPHOLIPASE C1"/>
    <property type="match status" value="1"/>
</dbReference>
<dbReference type="Proteomes" id="UP000218287">
    <property type="component" value="Chromosome"/>
</dbReference>
<dbReference type="InterPro" id="IPR017850">
    <property type="entry name" value="Alkaline_phosphatase_core_sf"/>
</dbReference>
<dbReference type="Gene3D" id="3.40.720.10">
    <property type="entry name" value="Alkaline Phosphatase, subunit A"/>
    <property type="match status" value="2"/>
</dbReference>
<dbReference type="GO" id="GO:0034480">
    <property type="term" value="F:phosphatidylcholine phospholipase C activity"/>
    <property type="evidence" value="ECO:0007669"/>
    <property type="project" value="UniProtKB-EC"/>
</dbReference>
<reference evidence="3 4" key="1">
    <citation type="submission" date="2017-06" db="EMBL/GenBank/DDBJ databases">
        <title>Genome sequencing of cyanobaciteial culture collection at National Institute for Environmental Studies (NIES).</title>
        <authorList>
            <person name="Hirose Y."/>
            <person name="Shimura Y."/>
            <person name="Fujisawa T."/>
            <person name="Nakamura Y."/>
            <person name="Kawachi M."/>
        </authorList>
    </citation>
    <scope>NUCLEOTIDE SEQUENCE [LARGE SCALE GENOMIC DNA]</scope>
    <source>
        <strain evidence="3 4">NIES-21</strain>
    </source>
</reference>
<evidence type="ECO:0000256" key="2">
    <source>
        <dbReference type="SAM" id="SignalP"/>
    </source>
</evidence>
<accession>A0A1Z4GHJ4</accession>
<dbReference type="EMBL" id="AP018174">
    <property type="protein sequence ID" value="BAY16945.1"/>
    <property type="molecule type" value="Genomic_DNA"/>
</dbReference>
<dbReference type="AlphaFoldDB" id="A0A1Z4GHJ4"/>
<sequence length="682" mass="74663">MRRFKKFSVALTLLLLPYPIATNMFLDMAIAEQPDSNVTTQADVTPDVAKYLNNPAKEPKLPNQILTRLLQKRIKYVFVLFNENHSFDNEYGTLPGVNGLYSDGQKPREPAKTPGFIQTYTDVNGLTVKVQPFRLGPEQNSSVVDSVDHSHTGLANKLHVVNGKPQMDQFASDEYNRFASRGGTANIARGKQFAQLVMSHIDCDTIPFFWKWASRFTVFDNIFATEDTPSTPNAIAILAGQAGETQWVKHGANGQSYTVGSHTGTTQGVPIVNDPQPFYGSQFDTTINNRQPAGANESYADNNIATNLTFASLPLTFQGRTIQSVLAGNKNPLFDLPDIQQDISYIQKQRTEPVNWRWYQEGYDLEPTDTNGIASHNAYVSHHNGAQYFGYIANTPEVSKNLRGLNDFFTDIAKDSLPKGGVFYIRGGYNNQQGLKPAITNPNTPADEIAAINAAKSGDDDHPGYTDRQLSEAMAARVINAIASNPKLWQQSAIIITYDESDGFYDHVPPRILSYGPDGLPLSRGVRVPLILISPYARTHAVSHVEGDHNSVIETINTIFGLPPLASLPDEAQALAAGNSPQFNQYGPPGFQQRYLGPRDINSPITDSLLSGFDPKRLLGISPPLPASFAKIPESVVNTLPHYGGKGCQAIGITPEDQRQGIVNPIPAGFNPLPSTYPAANH</sequence>